<keyword evidence="2" id="KW-1185">Reference proteome</keyword>
<name>A0ABV0X6T2_9TELE</name>
<evidence type="ECO:0000313" key="2">
    <source>
        <dbReference type="Proteomes" id="UP001444071"/>
    </source>
</evidence>
<comment type="caution">
    <text evidence="1">The sequence shown here is derived from an EMBL/GenBank/DDBJ whole genome shotgun (WGS) entry which is preliminary data.</text>
</comment>
<accession>A0ABV0X6T2</accession>
<proteinExistence type="predicted"/>
<reference evidence="1 2" key="1">
    <citation type="submission" date="2021-06" db="EMBL/GenBank/DDBJ databases">
        <authorList>
            <person name="Palmer J.M."/>
        </authorList>
    </citation>
    <scope>NUCLEOTIDE SEQUENCE [LARGE SCALE GENOMIC DNA]</scope>
    <source>
        <strain evidence="1 2">XR_2019</strain>
        <tissue evidence="1">Muscle</tissue>
    </source>
</reference>
<protein>
    <submittedName>
        <fullName evidence="1">Uncharacterized protein</fullName>
    </submittedName>
</protein>
<gene>
    <name evidence="1" type="ORF">XENORESO_004217</name>
</gene>
<dbReference type="EMBL" id="JAHRIM010091814">
    <property type="protein sequence ID" value="MEQ2277545.1"/>
    <property type="molecule type" value="Genomic_DNA"/>
</dbReference>
<feature type="non-terminal residue" evidence="1">
    <location>
        <position position="1"/>
    </location>
</feature>
<sequence>DREQNQDQSRGQHADPRKHLISLKPFDYIFISHTVKDQNSFHVETEKENEFKRIEVCVVGTCVQLQRHLLEHVEHYNTRATFPFRSDVCNQDKIISGAS</sequence>
<dbReference type="Proteomes" id="UP001444071">
    <property type="component" value="Unassembled WGS sequence"/>
</dbReference>
<evidence type="ECO:0000313" key="1">
    <source>
        <dbReference type="EMBL" id="MEQ2277545.1"/>
    </source>
</evidence>
<organism evidence="1 2">
    <name type="scientific">Xenotaenia resolanae</name>
    <dbReference type="NCBI Taxonomy" id="208358"/>
    <lineage>
        <taxon>Eukaryota</taxon>
        <taxon>Metazoa</taxon>
        <taxon>Chordata</taxon>
        <taxon>Craniata</taxon>
        <taxon>Vertebrata</taxon>
        <taxon>Euteleostomi</taxon>
        <taxon>Actinopterygii</taxon>
        <taxon>Neopterygii</taxon>
        <taxon>Teleostei</taxon>
        <taxon>Neoteleostei</taxon>
        <taxon>Acanthomorphata</taxon>
        <taxon>Ovalentaria</taxon>
        <taxon>Atherinomorphae</taxon>
        <taxon>Cyprinodontiformes</taxon>
        <taxon>Goodeidae</taxon>
        <taxon>Xenotaenia</taxon>
    </lineage>
</organism>